<feature type="domain" description="SET" evidence="2">
    <location>
        <begin position="89"/>
        <end position="370"/>
    </location>
</feature>
<dbReference type="InterPro" id="IPR050869">
    <property type="entry name" value="H3K4_H4K5_MeTrfase"/>
</dbReference>
<gene>
    <name evidence="3" type="ORF">CSSPTR1EN2_LOCUS15472</name>
</gene>
<dbReference type="PROSITE" id="PS50280">
    <property type="entry name" value="SET"/>
    <property type="match status" value="1"/>
</dbReference>
<dbReference type="EMBL" id="OZ019895">
    <property type="protein sequence ID" value="CAK9220469.1"/>
    <property type="molecule type" value="Genomic_DNA"/>
</dbReference>
<evidence type="ECO:0000256" key="1">
    <source>
        <dbReference type="SAM" id="MobiDB-lite"/>
    </source>
</evidence>
<protein>
    <recommendedName>
        <fullName evidence="2">SET domain-containing protein</fullName>
    </recommendedName>
</protein>
<accession>A0ABP0UG83</accession>
<feature type="region of interest" description="Disordered" evidence="1">
    <location>
        <begin position="31"/>
        <end position="61"/>
    </location>
</feature>
<keyword evidence="4" id="KW-1185">Reference proteome</keyword>
<dbReference type="PANTHER" id="PTHR12197:SF282">
    <property type="entry name" value="SET DOMAIN-CONTAINING PROTEIN"/>
    <property type="match status" value="1"/>
</dbReference>
<dbReference type="CDD" id="cd20071">
    <property type="entry name" value="SET_SMYD"/>
    <property type="match status" value="1"/>
</dbReference>
<dbReference type="Proteomes" id="UP001497512">
    <property type="component" value="Chromosome 3"/>
</dbReference>
<dbReference type="Gene3D" id="6.10.140.2220">
    <property type="match status" value="1"/>
</dbReference>
<dbReference type="SUPFAM" id="SSF82199">
    <property type="entry name" value="SET domain"/>
    <property type="match status" value="1"/>
</dbReference>
<dbReference type="Gene3D" id="1.10.220.160">
    <property type="match status" value="1"/>
</dbReference>
<dbReference type="InterPro" id="IPR001214">
    <property type="entry name" value="SET_dom"/>
</dbReference>
<dbReference type="Gene3D" id="2.170.270.10">
    <property type="entry name" value="SET domain"/>
    <property type="match status" value="1"/>
</dbReference>
<name>A0ABP0UG83_9BRYO</name>
<dbReference type="Pfam" id="PF00856">
    <property type="entry name" value="SET"/>
    <property type="match status" value="1"/>
</dbReference>
<evidence type="ECO:0000313" key="3">
    <source>
        <dbReference type="EMBL" id="CAK9220469.1"/>
    </source>
</evidence>
<dbReference type="PANTHER" id="PTHR12197">
    <property type="entry name" value="HISTONE-LYSINE N-METHYLTRANSFERASE SMYD"/>
    <property type="match status" value="1"/>
</dbReference>
<reference evidence="3" key="1">
    <citation type="submission" date="2024-02" db="EMBL/GenBank/DDBJ databases">
        <authorList>
            <consortium name="ELIXIR-Norway"/>
            <consortium name="Elixir Norway"/>
        </authorList>
    </citation>
    <scope>NUCLEOTIDE SEQUENCE</scope>
</reference>
<proteinExistence type="predicted"/>
<sequence>MEQLEGDNTCMAALSLEDRVVVAQDQPFEMDTHQHQHQCAGGGGADEVEGTTTTKKKKQKKKKKAAATKLGLLSDGDSAAGVHLLLPSQKLVEKNFPWTTVIRPRRGRCAIATRAIKAGEVVIAEQAVAFVPRSQDHTAVCHACCKDLGHNSFSFECPVCKHVVYCQECQAKALDNHSSWCAVSQQLNEIAKKSDCDEDLLRFVLALALRQPSRSEHSKKASEDGEDKSIGTVKEGVLYPTFQDALGLQTHQDKVSAAWKASVQKGCSLLLSTYESSLGNAGDANQHKETSLHSSVEELQILAMLVNTNAHGMGAQGLHNTDVALGIFPFVSMLNHSCWPNCCFASEGSVMYVRATQDIAKDSELCVSYINLYEPRGVRKQNLADSKHFDCSCPRCSEPLISSIDRFLEGCLCTVRGCSGVLLKSSSLHAKNVKSEDNSLSSWECDLCSHVVDPHAPGPLFPGKTLTLDNKPWELVPAAENSFAAAMGVYRERRFKDARVLLERFLADFSGKLHPLHVLLFDALTPLMNCCRAMGDAAEGSRFCHIILDCLEKVMPGLSLELANFYFCLGEMYSERAEARSTSQVLAKRYRKQAQETFQRVRAIRETCLGKANLPPY</sequence>
<evidence type="ECO:0000313" key="4">
    <source>
        <dbReference type="Proteomes" id="UP001497512"/>
    </source>
</evidence>
<organism evidence="3 4">
    <name type="scientific">Sphagnum troendelagicum</name>
    <dbReference type="NCBI Taxonomy" id="128251"/>
    <lineage>
        <taxon>Eukaryota</taxon>
        <taxon>Viridiplantae</taxon>
        <taxon>Streptophyta</taxon>
        <taxon>Embryophyta</taxon>
        <taxon>Bryophyta</taxon>
        <taxon>Sphagnophytina</taxon>
        <taxon>Sphagnopsida</taxon>
        <taxon>Sphagnales</taxon>
        <taxon>Sphagnaceae</taxon>
        <taxon>Sphagnum</taxon>
    </lineage>
</organism>
<dbReference type="InterPro" id="IPR046341">
    <property type="entry name" value="SET_dom_sf"/>
</dbReference>
<dbReference type="SMART" id="SM00317">
    <property type="entry name" value="SET"/>
    <property type="match status" value="1"/>
</dbReference>
<evidence type="ECO:0000259" key="2">
    <source>
        <dbReference type="PROSITE" id="PS50280"/>
    </source>
</evidence>